<evidence type="ECO:0000313" key="1">
    <source>
        <dbReference type="EMBL" id="CAL1265922.1"/>
    </source>
</evidence>
<organism evidence="1 2">
    <name type="scientific">Larinioides sclopetarius</name>
    <dbReference type="NCBI Taxonomy" id="280406"/>
    <lineage>
        <taxon>Eukaryota</taxon>
        <taxon>Metazoa</taxon>
        <taxon>Ecdysozoa</taxon>
        <taxon>Arthropoda</taxon>
        <taxon>Chelicerata</taxon>
        <taxon>Arachnida</taxon>
        <taxon>Araneae</taxon>
        <taxon>Araneomorphae</taxon>
        <taxon>Entelegynae</taxon>
        <taxon>Araneoidea</taxon>
        <taxon>Araneidae</taxon>
        <taxon>Larinioides</taxon>
    </lineage>
</organism>
<evidence type="ECO:0000313" key="2">
    <source>
        <dbReference type="Proteomes" id="UP001497382"/>
    </source>
</evidence>
<sequence>MRDPSQRRGISFREEATELCQGHTCSSASSRQHHYHFFVLAGAKSSLRMDIRQF</sequence>
<name>A0AAV1Z2Z8_9ARAC</name>
<comment type="caution">
    <text evidence="1">The sequence shown here is derived from an EMBL/GenBank/DDBJ whole genome shotgun (WGS) entry which is preliminary data.</text>
</comment>
<reference evidence="1 2" key="1">
    <citation type="submission" date="2024-04" db="EMBL/GenBank/DDBJ databases">
        <authorList>
            <person name="Rising A."/>
            <person name="Reimegard J."/>
            <person name="Sonavane S."/>
            <person name="Akerstrom W."/>
            <person name="Nylinder S."/>
            <person name="Hedman E."/>
            <person name="Kallberg Y."/>
        </authorList>
    </citation>
    <scope>NUCLEOTIDE SEQUENCE [LARGE SCALE GENOMIC DNA]</scope>
</reference>
<dbReference type="EMBL" id="CAXIEN010000020">
    <property type="protein sequence ID" value="CAL1265922.1"/>
    <property type="molecule type" value="Genomic_DNA"/>
</dbReference>
<keyword evidence="2" id="KW-1185">Reference proteome</keyword>
<accession>A0AAV1Z2Z8</accession>
<proteinExistence type="predicted"/>
<protein>
    <submittedName>
        <fullName evidence="1">Uncharacterized protein</fullName>
    </submittedName>
</protein>
<gene>
    <name evidence="1" type="ORF">LARSCL_LOCUS2816</name>
</gene>
<dbReference type="Proteomes" id="UP001497382">
    <property type="component" value="Unassembled WGS sequence"/>
</dbReference>
<dbReference type="AlphaFoldDB" id="A0AAV1Z2Z8"/>